<dbReference type="EMBL" id="DXCV01000039">
    <property type="protein sequence ID" value="HIY88163.1"/>
    <property type="molecule type" value="Genomic_DNA"/>
</dbReference>
<evidence type="ECO:0000313" key="1">
    <source>
        <dbReference type="EMBL" id="HIY88163.1"/>
    </source>
</evidence>
<reference evidence="1" key="2">
    <citation type="submission" date="2021-04" db="EMBL/GenBank/DDBJ databases">
        <authorList>
            <person name="Gilroy R."/>
        </authorList>
    </citation>
    <scope>NUCLEOTIDE SEQUENCE</scope>
    <source>
        <strain evidence="1">Gambia2-208</strain>
    </source>
</reference>
<evidence type="ECO:0000313" key="2">
    <source>
        <dbReference type="Proteomes" id="UP000886851"/>
    </source>
</evidence>
<protein>
    <submittedName>
        <fullName evidence="1">Uncharacterized protein</fullName>
    </submittedName>
</protein>
<dbReference type="AlphaFoldDB" id="A0A9D2CKM9"/>
<gene>
    <name evidence="1" type="ORF">H9824_05610</name>
</gene>
<proteinExistence type="predicted"/>
<accession>A0A9D2CKM9</accession>
<organism evidence="1 2">
    <name type="scientific">Candidatus Bacteroides pullicola</name>
    <dbReference type="NCBI Taxonomy" id="2838475"/>
    <lineage>
        <taxon>Bacteria</taxon>
        <taxon>Pseudomonadati</taxon>
        <taxon>Bacteroidota</taxon>
        <taxon>Bacteroidia</taxon>
        <taxon>Bacteroidales</taxon>
        <taxon>Bacteroidaceae</taxon>
        <taxon>Bacteroides</taxon>
    </lineage>
</organism>
<comment type="caution">
    <text evidence="1">The sequence shown here is derived from an EMBL/GenBank/DDBJ whole genome shotgun (WGS) entry which is preliminary data.</text>
</comment>
<name>A0A9D2CKM9_9BACE</name>
<sequence length="159" mass="18420">MIAELVKLRQYKGDKAVFYSVSIDGNKDTLFEQFVEENYDMFLQELRNIDMRIKVMNEETGAREQYFKLHEGKPGDGVAALYDFPGKKLRLYCLRFGSTTVILGGGGQKKTRTYQEDKELDKQVKLMSRISRMITLSMNDKELRLNDDGTFDGEMTMED</sequence>
<dbReference type="Proteomes" id="UP000886851">
    <property type="component" value="Unassembled WGS sequence"/>
</dbReference>
<reference evidence="1" key="1">
    <citation type="journal article" date="2021" name="PeerJ">
        <title>Extensive microbial diversity within the chicken gut microbiome revealed by metagenomics and culture.</title>
        <authorList>
            <person name="Gilroy R."/>
            <person name="Ravi A."/>
            <person name="Getino M."/>
            <person name="Pursley I."/>
            <person name="Horton D.L."/>
            <person name="Alikhan N.F."/>
            <person name="Baker D."/>
            <person name="Gharbi K."/>
            <person name="Hall N."/>
            <person name="Watson M."/>
            <person name="Adriaenssens E.M."/>
            <person name="Foster-Nyarko E."/>
            <person name="Jarju S."/>
            <person name="Secka A."/>
            <person name="Antonio M."/>
            <person name="Oren A."/>
            <person name="Chaudhuri R.R."/>
            <person name="La Ragione R."/>
            <person name="Hildebrand F."/>
            <person name="Pallen M.J."/>
        </authorList>
    </citation>
    <scope>NUCLEOTIDE SEQUENCE</scope>
    <source>
        <strain evidence="1">Gambia2-208</strain>
    </source>
</reference>